<evidence type="ECO:0000313" key="3">
    <source>
        <dbReference type="EMBL" id="EEN64473.1"/>
    </source>
</evidence>
<organism>
    <name type="scientific">Branchiostoma floridae</name>
    <name type="common">Florida lancelet</name>
    <name type="synonym">Amphioxus</name>
    <dbReference type="NCBI Taxonomy" id="7739"/>
    <lineage>
        <taxon>Eukaryota</taxon>
        <taxon>Metazoa</taxon>
        <taxon>Chordata</taxon>
        <taxon>Cephalochordata</taxon>
        <taxon>Leptocardii</taxon>
        <taxon>Amphioxiformes</taxon>
        <taxon>Branchiostomatidae</taxon>
        <taxon>Branchiostoma</taxon>
    </lineage>
</organism>
<protein>
    <recommendedName>
        <fullName evidence="2">Ig-like domain-containing protein</fullName>
    </recommendedName>
</protein>
<dbReference type="Pfam" id="PF13927">
    <property type="entry name" value="Ig_3"/>
    <property type="match status" value="1"/>
</dbReference>
<evidence type="ECO:0000256" key="1">
    <source>
        <dbReference type="SAM" id="Phobius"/>
    </source>
</evidence>
<name>C3Y676_BRAFL</name>
<keyword evidence="1" id="KW-1133">Transmembrane helix</keyword>
<accession>C3Y676</accession>
<dbReference type="PROSITE" id="PS50835">
    <property type="entry name" value="IG_LIKE"/>
    <property type="match status" value="1"/>
</dbReference>
<dbReference type="InterPro" id="IPR036179">
    <property type="entry name" value="Ig-like_dom_sf"/>
</dbReference>
<dbReference type="InParanoid" id="C3Y676"/>
<dbReference type="SUPFAM" id="SSF48726">
    <property type="entry name" value="Immunoglobulin"/>
    <property type="match status" value="1"/>
</dbReference>
<dbReference type="AlphaFoldDB" id="C3Y676"/>
<keyword evidence="1" id="KW-0472">Membrane</keyword>
<gene>
    <name evidence="3" type="ORF">BRAFLDRAFT_96599</name>
</gene>
<feature type="domain" description="Ig-like" evidence="2">
    <location>
        <begin position="56"/>
        <end position="161"/>
    </location>
</feature>
<dbReference type="SMART" id="SM00409">
    <property type="entry name" value="IG"/>
    <property type="match status" value="1"/>
</dbReference>
<dbReference type="InterPro" id="IPR003599">
    <property type="entry name" value="Ig_sub"/>
</dbReference>
<proteinExistence type="predicted"/>
<reference evidence="3" key="1">
    <citation type="journal article" date="2008" name="Nature">
        <title>The amphioxus genome and the evolution of the chordate karyotype.</title>
        <authorList>
            <consortium name="US DOE Joint Genome Institute (JGI-PGF)"/>
            <person name="Putnam N.H."/>
            <person name="Butts T."/>
            <person name="Ferrier D.E.K."/>
            <person name="Furlong R.F."/>
            <person name="Hellsten U."/>
            <person name="Kawashima T."/>
            <person name="Robinson-Rechavi M."/>
            <person name="Shoguchi E."/>
            <person name="Terry A."/>
            <person name="Yu J.-K."/>
            <person name="Benito-Gutierrez E.L."/>
            <person name="Dubchak I."/>
            <person name="Garcia-Fernandez J."/>
            <person name="Gibson-Brown J.J."/>
            <person name="Grigoriev I.V."/>
            <person name="Horton A.C."/>
            <person name="de Jong P.J."/>
            <person name="Jurka J."/>
            <person name="Kapitonov V.V."/>
            <person name="Kohara Y."/>
            <person name="Kuroki Y."/>
            <person name="Lindquist E."/>
            <person name="Lucas S."/>
            <person name="Osoegawa K."/>
            <person name="Pennacchio L.A."/>
            <person name="Salamov A.A."/>
            <person name="Satou Y."/>
            <person name="Sauka-Spengler T."/>
            <person name="Schmutz J."/>
            <person name="Shin-I T."/>
            <person name="Toyoda A."/>
            <person name="Bronner-Fraser M."/>
            <person name="Fujiyama A."/>
            <person name="Holland L.Z."/>
            <person name="Holland P.W.H."/>
            <person name="Satoh N."/>
            <person name="Rokhsar D.S."/>
        </authorList>
    </citation>
    <scope>NUCLEOTIDE SEQUENCE [LARGE SCALE GENOMIC DNA]</scope>
    <source>
        <strain evidence="3">S238N-H82</strain>
        <tissue evidence="3">Testes</tissue>
    </source>
</reference>
<dbReference type="InterPro" id="IPR013783">
    <property type="entry name" value="Ig-like_fold"/>
</dbReference>
<feature type="transmembrane region" description="Helical" evidence="1">
    <location>
        <begin position="220"/>
        <end position="244"/>
    </location>
</feature>
<sequence>MTLHAILQTAAACDCKLWGYRQLTSKAWDIRCADKYLMVERQLKDTPLEDLRCQAPIIKVFPGNQTARVGDDLSFTCQADCLEGLRFTWLQTNRNTSNWSVETWKLEDLFRENTQGFISHYNRSCVSVLRLRRVSAHDTGSYTCQVTAPHMASGSDTAFLTVNDSYNVVSAVSELVSYNTTSSFRQKDDKIITPARPSIDYIYLLPSHDENSLIVQPVTLHIIVTVVCSHVVTMIAIASVLFLCSLKRNRRLKNVAEMSDFKGVKAAIIQSGLQASAVSFNAGLSSPQAFQHNQCNLYENDNEVSNTNVANGYEMIPDYYNAQAEVDFVQNPTTTEDNIENHQYETIPDYVNAHLEDGVMKARYESVLNCTGHSQNECYNRPTIMMNDVVVYSGSQGNQVRSGNVSLYDIQAAF</sequence>
<dbReference type="InterPro" id="IPR007110">
    <property type="entry name" value="Ig-like_dom"/>
</dbReference>
<keyword evidence="1" id="KW-0812">Transmembrane</keyword>
<dbReference type="EMBL" id="GG666487">
    <property type="protein sequence ID" value="EEN64473.1"/>
    <property type="molecule type" value="Genomic_DNA"/>
</dbReference>
<evidence type="ECO:0000259" key="2">
    <source>
        <dbReference type="PROSITE" id="PS50835"/>
    </source>
</evidence>
<dbReference type="Gene3D" id="2.60.40.10">
    <property type="entry name" value="Immunoglobulins"/>
    <property type="match status" value="1"/>
</dbReference>